<dbReference type="HOGENOM" id="CLU_934056_0_0_1"/>
<organism evidence="1 2">
    <name type="scientific">Macrophomina phaseolina (strain MS6)</name>
    <name type="common">Charcoal rot fungus</name>
    <dbReference type="NCBI Taxonomy" id="1126212"/>
    <lineage>
        <taxon>Eukaryota</taxon>
        <taxon>Fungi</taxon>
        <taxon>Dikarya</taxon>
        <taxon>Ascomycota</taxon>
        <taxon>Pezizomycotina</taxon>
        <taxon>Dothideomycetes</taxon>
        <taxon>Dothideomycetes incertae sedis</taxon>
        <taxon>Botryosphaeriales</taxon>
        <taxon>Botryosphaeriaceae</taxon>
        <taxon>Macrophomina</taxon>
    </lineage>
</organism>
<gene>
    <name evidence="1" type="ORF">MPH_13908</name>
</gene>
<dbReference type="Proteomes" id="UP000007129">
    <property type="component" value="Unassembled WGS sequence"/>
</dbReference>
<proteinExistence type="predicted"/>
<accession>K2QH83</accession>
<dbReference type="InParanoid" id="K2QH83"/>
<protein>
    <submittedName>
        <fullName evidence="1">Uncharacterized protein</fullName>
    </submittedName>
</protein>
<evidence type="ECO:0000313" key="1">
    <source>
        <dbReference type="EMBL" id="EKG09106.1"/>
    </source>
</evidence>
<reference evidence="1 2" key="1">
    <citation type="journal article" date="2012" name="BMC Genomics">
        <title>Tools to kill: Genome of one of the most destructive plant pathogenic fungi Macrophomina phaseolina.</title>
        <authorList>
            <person name="Islam M.S."/>
            <person name="Haque M.S."/>
            <person name="Islam M.M."/>
            <person name="Emdad E.M."/>
            <person name="Halim A."/>
            <person name="Hossen Q.M.M."/>
            <person name="Hossain M.Z."/>
            <person name="Ahmed B."/>
            <person name="Rahim S."/>
            <person name="Rahman M.S."/>
            <person name="Alam M.M."/>
            <person name="Hou S."/>
            <person name="Wan X."/>
            <person name="Saito J.A."/>
            <person name="Alam M."/>
        </authorList>
    </citation>
    <scope>NUCLEOTIDE SEQUENCE [LARGE SCALE GENOMIC DNA]</scope>
    <source>
        <strain evidence="1 2">MS6</strain>
    </source>
</reference>
<evidence type="ECO:0000313" key="2">
    <source>
        <dbReference type="Proteomes" id="UP000007129"/>
    </source>
</evidence>
<dbReference type="AlphaFoldDB" id="K2QH83"/>
<comment type="caution">
    <text evidence="1">The sequence shown here is derived from an EMBL/GenBank/DDBJ whole genome shotgun (WGS) entry which is preliminary data.</text>
</comment>
<name>K2QH83_MACPH</name>
<sequence>MHYSLPNYIKVRYSHIHINCTANNLDATGIHLDNCAFSATNASDTYTKNFLANTGNKTMKIGPGSAVVTRPVALTQFAPLDIGDKNCGLALLQWVKAKDNIYQPAETAFDTFIQQNTTCEARRYLYAAVRIVSAAVVGGVYTETVLAELAHADNASMTALALEQQGLPWHLDGADPAAHGVDATPSLLQLSWAMLTSELTTQIFNASVVSATQGPGADVARMLYAAEKMTRSLDNLAHYLSVALRANDTALLRERRGDESVIAGSQVGDGVVWVQDIFCARAVGFLVLPAVLVLAALF</sequence>
<dbReference type="VEuPathDB" id="FungiDB:MPH_13908"/>
<dbReference type="EMBL" id="AHHD01000779">
    <property type="protein sequence ID" value="EKG09106.1"/>
    <property type="molecule type" value="Genomic_DNA"/>
</dbReference>
<dbReference type="OrthoDB" id="5376804at2759"/>